<feature type="compositionally biased region" description="Low complexity" evidence="9">
    <location>
        <begin position="42"/>
        <end position="69"/>
    </location>
</feature>
<evidence type="ECO:0000256" key="5">
    <source>
        <dbReference type="ARBA" id="ARBA00023029"/>
    </source>
</evidence>
<evidence type="ECO:0000259" key="10">
    <source>
        <dbReference type="PROSITE" id="PS50880"/>
    </source>
</evidence>
<dbReference type="Pfam" id="PF01131">
    <property type="entry name" value="Topoisom_bac"/>
    <property type="match status" value="1"/>
</dbReference>
<protein>
    <recommendedName>
        <fullName evidence="8">DNA topoisomerase 1</fullName>
        <ecNumber evidence="8">5.6.2.1</ecNumber>
    </recommendedName>
    <alternativeName>
        <fullName evidence="8">DNA topoisomerase I</fullName>
    </alternativeName>
</protein>
<dbReference type="PANTHER" id="PTHR42785">
    <property type="entry name" value="DNA TOPOISOMERASE, TYPE IA, CORE"/>
    <property type="match status" value="1"/>
</dbReference>
<feature type="site" description="Interaction with DNA" evidence="8">
    <location>
        <position position="99"/>
    </location>
</feature>
<dbReference type="SMART" id="SM00493">
    <property type="entry name" value="TOPRIM"/>
    <property type="match status" value="1"/>
</dbReference>
<dbReference type="PROSITE" id="PS52039">
    <property type="entry name" value="TOPO_IA_2"/>
    <property type="match status" value="1"/>
</dbReference>
<accession>A0A7K3W842</accession>
<feature type="site" description="Interaction with DNA" evidence="8">
    <location>
        <position position="397"/>
    </location>
</feature>
<dbReference type="GO" id="GO:0003677">
    <property type="term" value="F:DNA binding"/>
    <property type="evidence" value="ECO:0007669"/>
    <property type="project" value="UniProtKB-KW"/>
</dbReference>
<dbReference type="InterPro" id="IPR023405">
    <property type="entry name" value="Topo_IA_core_domain"/>
</dbReference>
<dbReference type="GO" id="GO:0046872">
    <property type="term" value="F:metal ion binding"/>
    <property type="evidence" value="ECO:0007669"/>
    <property type="project" value="UniProtKB-KW"/>
</dbReference>
<comment type="function">
    <text evidence="8">Releases the supercoiling and torsional tension of DNA, which is introduced during the DNA replication and transcription, by transiently cleaving and rejoining one strand of the DNA duplex. Introduces a single-strand break via transesterification at a target site in duplex DNA. The scissile phosphodiester is attacked by the catalytic tyrosine of the enzyme, resulting in the formation of a DNA-(5'-phosphotyrosyl)-enzyme intermediate and the expulsion of a 3'-OH DNA strand. The free DNA strand then undergoes passage around the unbroken strand, thus removing DNA supercoils. Finally, in the religation step, the DNA 3'-OH attacks the covalent intermediate to expel the active-site tyrosine and restore the DNA phosphodiester backbone.</text>
</comment>
<dbReference type="InterPro" id="IPR003602">
    <property type="entry name" value="Topo_IA_DNA-bd_dom"/>
</dbReference>
<feature type="site" description="Interaction with DNA" evidence="8">
    <location>
        <position position="602"/>
    </location>
</feature>
<dbReference type="InterPro" id="IPR023406">
    <property type="entry name" value="Topo_IA_AS"/>
</dbReference>
<dbReference type="EMBL" id="JAAGWF010000030">
    <property type="protein sequence ID" value="NEK60543.1"/>
    <property type="molecule type" value="Genomic_DNA"/>
</dbReference>
<dbReference type="HAMAP" id="MF_00952">
    <property type="entry name" value="Topoisom_1_prok"/>
    <property type="match status" value="1"/>
</dbReference>
<evidence type="ECO:0000256" key="3">
    <source>
        <dbReference type="ARBA" id="ARBA00022723"/>
    </source>
</evidence>
<evidence type="ECO:0000256" key="4">
    <source>
        <dbReference type="ARBA" id="ARBA00022842"/>
    </source>
</evidence>
<feature type="site" description="Interaction with DNA" evidence="8">
    <location>
        <position position="222"/>
    </location>
</feature>
<dbReference type="SMART" id="SM00436">
    <property type="entry name" value="TOP1Bc"/>
    <property type="match status" value="1"/>
</dbReference>
<feature type="compositionally biased region" description="Basic residues" evidence="9">
    <location>
        <begin position="942"/>
        <end position="954"/>
    </location>
</feature>
<feature type="compositionally biased region" description="Basic and acidic residues" evidence="9">
    <location>
        <begin position="527"/>
        <end position="563"/>
    </location>
</feature>
<evidence type="ECO:0000313" key="12">
    <source>
        <dbReference type="EMBL" id="NEK60543.1"/>
    </source>
</evidence>
<dbReference type="InterPro" id="IPR013497">
    <property type="entry name" value="Topo_IA_cen"/>
</dbReference>
<keyword evidence="4" id="KW-0460">Magnesium</keyword>
<keyword evidence="5 8" id="KW-0799">Topoisomerase</keyword>
<dbReference type="SMART" id="SM00437">
    <property type="entry name" value="TOP1Ac"/>
    <property type="match status" value="1"/>
</dbReference>
<dbReference type="GO" id="GO:0006265">
    <property type="term" value="P:DNA topological change"/>
    <property type="evidence" value="ECO:0007669"/>
    <property type="project" value="UniProtKB-UniRule"/>
</dbReference>
<keyword evidence="6 8" id="KW-0238">DNA-binding</keyword>
<evidence type="ECO:0000256" key="6">
    <source>
        <dbReference type="ARBA" id="ARBA00023125"/>
    </source>
</evidence>
<evidence type="ECO:0000256" key="1">
    <source>
        <dbReference type="ARBA" id="ARBA00000213"/>
    </source>
</evidence>
<feature type="domain" description="Toprim" evidence="10">
    <location>
        <begin position="69"/>
        <end position="193"/>
    </location>
</feature>
<dbReference type="AlphaFoldDB" id="A0A7K3W842"/>
<feature type="site" description="Interaction with DNA" evidence="8">
    <location>
        <position position="227"/>
    </location>
</feature>
<proteinExistence type="inferred from homology"/>
<comment type="subunit">
    <text evidence="8">Monomer.</text>
</comment>
<dbReference type="PANTHER" id="PTHR42785:SF1">
    <property type="entry name" value="DNA TOPOISOMERASE"/>
    <property type="match status" value="1"/>
</dbReference>
<dbReference type="Gene3D" id="1.10.290.10">
    <property type="entry name" value="Topoisomerase I, domain 4"/>
    <property type="match status" value="1"/>
</dbReference>
<evidence type="ECO:0000259" key="11">
    <source>
        <dbReference type="PROSITE" id="PS52039"/>
    </source>
</evidence>
<evidence type="ECO:0000313" key="13">
    <source>
        <dbReference type="Proteomes" id="UP000470246"/>
    </source>
</evidence>
<dbReference type="InterPro" id="IPR003601">
    <property type="entry name" value="Topo_IA_2"/>
</dbReference>
<reference evidence="12 13" key="1">
    <citation type="submission" date="2020-02" db="EMBL/GenBank/DDBJ databases">
        <title>Geodermatophilus sabuli CPCC 205279 I12A-02694.</title>
        <authorList>
            <person name="Jiang Z."/>
        </authorList>
    </citation>
    <scope>NUCLEOTIDE SEQUENCE [LARGE SCALE GENOMIC DNA]</scope>
    <source>
        <strain evidence="12 13">I12A-02694</strain>
    </source>
</reference>
<dbReference type="CDD" id="cd00186">
    <property type="entry name" value="TOP1Ac"/>
    <property type="match status" value="1"/>
</dbReference>
<feature type="active site" description="O-(5'-phospho-DNA)-tyrosine intermediate" evidence="8">
    <location>
        <position position="395"/>
    </location>
</feature>
<dbReference type="InterPro" id="IPR034149">
    <property type="entry name" value="TOPRIM_TopoI"/>
</dbReference>
<dbReference type="InterPro" id="IPR000380">
    <property type="entry name" value="Topo_IA"/>
</dbReference>
<dbReference type="Gene3D" id="3.40.50.140">
    <property type="match status" value="1"/>
</dbReference>
<comment type="catalytic activity">
    <reaction evidence="1 8">
        <text>ATP-independent breakage of single-stranded DNA, followed by passage and rejoining.</text>
        <dbReference type="EC" id="5.6.2.1"/>
    </reaction>
</comment>
<feature type="site" description="Interaction with DNA" evidence="8">
    <location>
        <position position="219"/>
    </location>
</feature>
<dbReference type="Pfam" id="PF13368">
    <property type="entry name" value="Toprim_C_rpt"/>
    <property type="match status" value="4"/>
</dbReference>
<evidence type="ECO:0000256" key="9">
    <source>
        <dbReference type="SAM" id="MobiDB-lite"/>
    </source>
</evidence>
<organism evidence="12 13">
    <name type="scientific">Geodermatophilus sabuli</name>
    <dbReference type="NCBI Taxonomy" id="1564158"/>
    <lineage>
        <taxon>Bacteria</taxon>
        <taxon>Bacillati</taxon>
        <taxon>Actinomycetota</taxon>
        <taxon>Actinomycetes</taxon>
        <taxon>Geodermatophilales</taxon>
        <taxon>Geodermatophilaceae</taxon>
        <taxon>Geodermatophilus</taxon>
    </lineage>
</organism>
<dbReference type="SUPFAM" id="SSF56712">
    <property type="entry name" value="Prokaryotic type I DNA topoisomerase"/>
    <property type="match status" value="1"/>
</dbReference>
<feature type="region of interest" description="Interaction with DNA" evidence="8">
    <location>
        <begin position="242"/>
        <end position="247"/>
    </location>
</feature>
<evidence type="ECO:0000256" key="8">
    <source>
        <dbReference type="HAMAP-Rule" id="MF_00952"/>
    </source>
</evidence>
<gene>
    <name evidence="8 12" type="primary">topA</name>
    <name evidence="12" type="ORF">GCU56_22040</name>
</gene>
<sequence>MAYRGVAEGVRAATASPGAGPPAPVPSSTDRSTVAPTKTADDGSTTAGRTAGGTSTPTRRRTAAAGAGRPLVIVESPTKAGKIAGYLGSGYVVEASVGHIRDLPRNAADVPAEHKGAAWARLGVDVDNSFEPLYVVSPDRKQQVSRLKQLVKDASEVYLATDEDREGEAIAWHLVDTLKPRVPVRRMVFHEITPEAIARAVANPRELDTALVDAQETRRILDRLYGYEVSPVLWKKVLPKLSAGRVQSVATRIVVERERERMAFTSADYWSLEGTFAVTEQRGATDEGEPTTLRARLVSVDDSRVATGRDFDPATGRVSGEVVHLDEAGARGLAARLRGRQVAVTRVDEKPYRRRPYAPFTTSTLQMEAGRKLGWSSAQVMRVAQRLYENGHITYMRTDSTNLSNEAINAARTQARELYGDAFVPAEARRYKSKAKGAQEAHEAIRPAGDSFRTPGQLAGQLARDEFRLYELIWQRTVASQMADAVGQTVSIRLAGRSTTDEAVEFTASGRTITFPGFLRAYVESRDEGAAPDDDHGSDDAERRLPRVERGQQLDTRELEAKGHSTTPPSRYTEPSLIARLEELGIGRPSTYTSIMQTIQDRGYVWKKGAALVPSFVAFAVVNLLEQHFAQLVDYDFTASLESELDEIANGDLQRVDWLTEFYFGGEGRHAGGIAKSGGLKQVVGQRLEEIDARGVNSIPLRATGPGGEPIVVRVGRYGPYLQVDGDDGARVSLPEDLGPDELTQQKVEELLAAPSGDRELGTDPDSGAPVVVKAGRYGPYVTTVVPEGSKESPRTASLFSSMSPETVTLDDALKLLTLPRTVGAAPDGEEIQALNGRYGPYIKKGTDSRSLESEDRLFTVTLDEALAIFAQPKQRGRRAAAAPLKELGADPVSEGQVTVREGRFGPYVTDGETNASLRKGDDVETITLERAAELLADRRARPTTKKATKKKAPAKTATKATPAKAAAKKAAAKKAPAKKATATKAAARGTAAGTDAVPAG</sequence>
<comment type="similarity">
    <text evidence="2 8">Belongs to the type IA topoisomerase family.</text>
</comment>
<feature type="compositionally biased region" description="Basic residues" evidence="9">
    <location>
        <begin position="967"/>
        <end position="978"/>
    </location>
</feature>
<dbReference type="InterPro" id="IPR005733">
    <property type="entry name" value="TopoI_bac-type"/>
</dbReference>
<dbReference type="InterPro" id="IPR006171">
    <property type="entry name" value="TOPRIM_dom"/>
</dbReference>
<dbReference type="InterPro" id="IPR013824">
    <property type="entry name" value="Topo_IA_cen_sub1"/>
</dbReference>
<feature type="region of interest" description="Disordered" evidence="9">
    <location>
        <begin position="935"/>
        <end position="1001"/>
    </location>
</feature>
<keyword evidence="7 8" id="KW-0413">Isomerase</keyword>
<dbReference type="EC" id="5.6.2.1" evidence="8"/>
<keyword evidence="3" id="KW-0479">Metal-binding</keyword>
<feature type="region of interest" description="Disordered" evidence="9">
    <location>
        <begin position="527"/>
        <end position="574"/>
    </location>
</feature>
<dbReference type="Gene3D" id="1.10.460.10">
    <property type="entry name" value="Topoisomerase I, domain 2"/>
    <property type="match status" value="1"/>
</dbReference>
<feature type="domain" description="Topo IA-type catalytic" evidence="11">
    <location>
        <begin position="208"/>
        <end position="670"/>
    </location>
</feature>
<dbReference type="InterPro" id="IPR013825">
    <property type="entry name" value="Topo_IA_cen_sub2"/>
</dbReference>
<dbReference type="NCBIfam" id="TIGR01051">
    <property type="entry name" value="topA_bact"/>
    <property type="match status" value="1"/>
</dbReference>
<dbReference type="InterPro" id="IPR013826">
    <property type="entry name" value="Topo_IA_cen_sub3"/>
</dbReference>
<feature type="compositionally biased region" description="Low complexity" evidence="9">
    <location>
        <begin position="955"/>
        <end position="966"/>
    </location>
</feature>
<feature type="site" description="Interaction with DNA" evidence="8">
    <location>
        <position position="218"/>
    </location>
</feature>
<dbReference type="Pfam" id="PF01751">
    <property type="entry name" value="Toprim"/>
    <property type="match status" value="1"/>
</dbReference>
<dbReference type="GO" id="GO:0003917">
    <property type="term" value="F:DNA topoisomerase type I (single strand cut, ATP-independent) activity"/>
    <property type="evidence" value="ECO:0007669"/>
    <property type="project" value="UniProtKB-UniRule"/>
</dbReference>
<keyword evidence="13" id="KW-1185">Reference proteome</keyword>
<dbReference type="InterPro" id="IPR028612">
    <property type="entry name" value="Topoisom_1_IA"/>
</dbReference>
<feature type="compositionally biased region" description="Low complexity" evidence="9">
    <location>
        <begin position="979"/>
        <end position="1001"/>
    </location>
</feature>
<feature type="region of interest" description="Disordered" evidence="9">
    <location>
        <begin position="1"/>
        <end position="69"/>
    </location>
</feature>
<dbReference type="PROSITE" id="PS00396">
    <property type="entry name" value="TOPO_IA_1"/>
    <property type="match status" value="1"/>
</dbReference>
<comment type="caution">
    <text evidence="12">The sequence shown here is derived from an EMBL/GenBank/DDBJ whole genome shotgun (WGS) entry which is preliminary data.</text>
</comment>
<dbReference type="Proteomes" id="UP000470246">
    <property type="component" value="Unassembled WGS sequence"/>
</dbReference>
<name>A0A7K3W842_9ACTN</name>
<dbReference type="PROSITE" id="PS50880">
    <property type="entry name" value="TOPRIM"/>
    <property type="match status" value="1"/>
</dbReference>
<dbReference type="PRINTS" id="PR00417">
    <property type="entry name" value="PRTPISMRASEI"/>
</dbReference>
<evidence type="ECO:0000256" key="2">
    <source>
        <dbReference type="ARBA" id="ARBA00009446"/>
    </source>
</evidence>
<evidence type="ECO:0000256" key="7">
    <source>
        <dbReference type="ARBA" id="ARBA00023235"/>
    </source>
</evidence>
<dbReference type="CDD" id="cd03363">
    <property type="entry name" value="TOPRIM_TopoIA_TopoI"/>
    <property type="match status" value="1"/>
</dbReference>
<feature type="site" description="Interaction with DNA" evidence="8">
    <location>
        <position position="234"/>
    </location>
</feature>
<dbReference type="Gene3D" id="2.70.20.10">
    <property type="entry name" value="Topoisomerase I, domain 3"/>
    <property type="match status" value="1"/>
</dbReference>
<dbReference type="InterPro" id="IPR025589">
    <property type="entry name" value="Toprim_C_rpt"/>
</dbReference>